<evidence type="ECO:0000313" key="2">
    <source>
        <dbReference type="EMBL" id="GEP72756.1"/>
    </source>
</evidence>
<name>A0A512PNI1_9LACO</name>
<comment type="caution">
    <text evidence="2">The sequence shown here is derived from an EMBL/GenBank/DDBJ whole genome shotgun (WGS) entry which is preliminary data.</text>
</comment>
<feature type="transmembrane region" description="Helical" evidence="1">
    <location>
        <begin position="33"/>
        <end position="53"/>
    </location>
</feature>
<organism evidence="2 3">
    <name type="scientific">Lentilactobacillus rapi</name>
    <dbReference type="NCBI Taxonomy" id="481723"/>
    <lineage>
        <taxon>Bacteria</taxon>
        <taxon>Bacillati</taxon>
        <taxon>Bacillota</taxon>
        <taxon>Bacilli</taxon>
        <taxon>Lactobacillales</taxon>
        <taxon>Lactobacillaceae</taxon>
        <taxon>Lentilactobacillus</taxon>
    </lineage>
</organism>
<dbReference type="OrthoDB" id="2327757at2"/>
<dbReference type="Proteomes" id="UP000321569">
    <property type="component" value="Unassembled WGS sequence"/>
</dbReference>
<evidence type="ECO:0000313" key="3">
    <source>
        <dbReference type="Proteomes" id="UP000321569"/>
    </source>
</evidence>
<dbReference type="AlphaFoldDB" id="A0A512PNI1"/>
<dbReference type="EMBL" id="BKAM01000032">
    <property type="protein sequence ID" value="GEP72756.1"/>
    <property type="molecule type" value="Genomic_DNA"/>
</dbReference>
<keyword evidence="1" id="KW-0812">Transmembrane</keyword>
<proteinExistence type="predicted"/>
<sequence>MDENLKITLIGFLTLVIGTILASIVASFGFTDIIPGLLSFLIAAIIVTAGFELGGRRHGGRRA</sequence>
<keyword evidence="1" id="KW-0472">Membrane</keyword>
<evidence type="ECO:0000256" key="1">
    <source>
        <dbReference type="SAM" id="Phobius"/>
    </source>
</evidence>
<gene>
    <name evidence="2" type="ORF">LRA02_16240</name>
</gene>
<accession>A0A512PNI1</accession>
<keyword evidence="1" id="KW-1133">Transmembrane helix</keyword>
<dbReference type="RefSeq" id="WP_054748612.1">
    <property type="nucleotide sequence ID" value="NZ_BKAM01000032.1"/>
</dbReference>
<protein>
    <submittedName>
        <fullName evidence="2">Uncharacterized protein</fullName>
    </submittedName>
</protein>
<feature type="transmembrane region" description="Helical" evidence="1">
    <location>
        <begin position="7"/>
        <end position="27"/>
    </location>
</feature>
<reference evidence="2 3" key="1">
    <citation type="submission" date="2019-07" db="EMBL/GenBank/DDBJ databases">
        <title>Whole genome shotgun sequence of Lactobacillus rapi NBRC 109618.</title>
        <authorList>
            <person name="Hosoyama A."/>
            <person name="Uohara A."/>
            <person name="Ohji S."/>
            <person name="Ichikawa N."/>
        </authorList>
    </citation>
    <scope>NUCLEOTIDE SEQUENCE [LARGE SCALE GENOMIC DNA]</scope>
    <source>
        <strain evidence="2 3">NBRC 109618</strain>
    </source>
</reference>